<feature type="non-terminal residue" evidence="2">
    <location>
        <position position="128"/>
    </location>
</feature>
<dbReference type="EMBL" id="CH474000">
    <property type="protein sequence ID" value="EDL91746.1"/>
    <property type="molecule type" value="Genomic_DNA"/>
</dbReference>
<protein>
    <submittedName>
        <fullName evidence="2">RCG24051</fullName>
    </submittedName>
</protein>
<accession>A6JSU7</accession>
<reference evidence="3" key="1">
    <citation type="submission" date="2005-09" db="EMBL/GenBank/DDBJ databases">
        <authorList>
            <person name="Mural R.J."/>
            <person name="Li P.W."/>
            <person name="Adams M.D."/>
            <person name="Amanatides P.G."/>
            <person name="Baden-Tillson H."/>
            <person name="Barnstead M."/>
            <person name="Chin S.H."/>
            <person name="Dew I."/>
            <person name="Evans C.A."/>
            <person name="Ferriera S."/>
            <person name="Flanigan M."/>
            <person name="Fosler C."/>
            <person name="Glodek A."/>
            <person name="Gu Z."/>
            <person name="Holt R.A."/>
            <person name="Jennings D."/>
            <person name="Kraft C.L."/>
            <person name="Lu F."/>
            <person name="Nguyen T."/>
            <person name="Nusskern D.R."/>
            <person name="Pfannkoch C.M."/>
            <person name="Sitter C."/>
            <person name="Sutton G.G."/>
            <person name="Venter J.C."/>
            <person name="Wang Z."/>
            <person name="Woodage T."/>
            <person name="Zheng X.H."/>
            <person name="Zhong F."/>
        </authorList>
    </citation>
    <scope>NUCLEOTIDE SEQUENCE [LARGE SCALE GENOMIC DNA]</scope>
    <source>
        <strain>BN</strain>
        <strain evidence="3">Sprague-Dawley</strain>
    </source>
</reference>
<dbReference type="Proteomes" id="UP000234681">
    <property type="component" value="Chromosome 13"/>
</dbReference>
<organism evidence="2 3">
    <name type="scientific">Rattus norvegicus</name>
    <name type="common">Rat</name>
    <dbReference type="NCBI Taxonomy" id="10116"/>
    <lineage>
        <taxon>Eukaryota</taxon>
        <taxon>Metazoa</taxon>
        <taxon>Chordata</taxon>
        <taxon>Craniata</taxon>
        <taxon>Vertebrata</taxon>
        <taxon>Euteleostomi</taxon>
        <taxon>Mammalia</taxon>
        <taxon>Eutheria</taxon>
        <taxon>Euarchontoglires</taxon>
        <taxon>Glires</taxon>
        <taxon>Rodentia</taxon>
        <taxon>Myomorpha</taxon>
        <taxon>Muroidea</taxon>
        <taxon>Muridae</taxon>
        <taxon>Murinae</taxon>
        <taxon>Rattus</taxon>
    </lineage>
</organism>
<evidence type="ECO:0000313" key="2">
    <source>
        <dbReference type="EMBL" id="EDL91746.1"/>
    </source>
</evidence>
<gene>
    <name evidence="2" type="ORF">rCG_24051</name>
</gene>
<proteinExistence type="predicted"/>
<name>A6JSU7_RAT</name>
<evidence type="ECO:0000313" key="3">
    <source>
        <dbReference type="Proteomes" id="UP000234681"/>
    </source>
</evidence>
<feature type="region of interest" description="Disordered" evidence="1">
    <location>
        <begin position="50"/>
        <end position="78"/>
    </location>
</feature>
<sequence length="128" mass="14274">MLNLCSLTASGQELTHGWQGVIYPEEGGEGSGEQSHKLDFISSARRPILTQNPLTPQPEHPRLEIKAQTHSTRHAPTQPPLSWIQVCRCRFRYSVIHRAMLSTRGDISLLTLSTHMTPPNSKKATILP</sequence>
<dbReference type="AlphaFoldDB" id="A6JSU7"/>
<evidence type="ECO:0000256" key="1">
    <source>
        <dbReference type="SAM" id="MobiDB-lite"/>
    </source>
</evidence>